<evidence type="ECO:0000259" key="12">
    <source>
        <dbReference type="PROSITE" id="PS51189"/>
    </source>
</evidence>
<proteinExistence type="inferred from homology"/>
<feature type="domain" description="PI3K/PI4K catalytic" evidence="11">
    <location>
        <begin position="2225"/>
        <end position="2536"/>
    </location>
</feature>
<evidence type="ECO:0000256" key="8">
    <source>
        <dbReference type="ARBA" id="ARBA00048679"/>
    </source>
</evidence>
<dbReference type="PROSITE" id="PS51190">
    <property type="entry name" value="FATC"/>
    <property type="match status" value="1"/>
</dbReference>
<dbReference type="Pfam" id="PF00454">
    <property type="entry name" value="PI3_PI4_kinase"/>
    <property type="match status" value="1"/>
</dbReference>
<evidence type="ECO:0000256" key="4">
    <source>
        <dbReference type="ARBA" id="ARBA00022741"/>
    </source>
</evidence>
<dbReference type="EC" id="2.7.11.1" evidence="9"/>
<evidence type="ECO:0000256" key="7">
    <source>
        <dbReference type="ARBA" id="ARBA00047899"/>
    </source>
</evidence>
<dbReference type="Gene3D" id="1.25.10.10">
    <property type="entry name" value="Leucine-rich Repeat Variant"/>
    <property type="match status" value="5"/>
</dbReference>
<evidence type="ECO:0000313" key="15">
    <source>
        <dbReference type="Proteomes" id="UP001140074"/>
    </source>
</evidence>
<evidence type="ECO:0000256" key="6">
    <source>
        <dbReference type="ARBA" id="ARBA00022840"/>
    </source>
</evidence>
<dbReference type="Proteomes" id="UP001140074">
    <property type="component" value="Unassembled WGS sequence"/>
</dbReference>
<keyword evidence="2 9" id="KW-0808">Transferase</keyword>
<dbReference type="InterPro" id="IPR014009">
    <property type="entry name" value="PIK_FAT"/>
</dbReference>
<dbReference type="SMART" id="SM00146">
    <property type="entry name" value="PI3Kc"/>
    <property type="match status" value="1"/>
</dbReference>
<dbReference type="SMART" id="SM01346">
    <property type="entry name" value="DUF3385"/>
    <property type="match status" value="1"/>
</dbReference>
<feature type="compositionally biased region" description="Basic and acidic residues" evidence="10">
    <location>
        <begin position="831"/>
        <end position="840"/>
    </location>
</feature>
<dbReference type="PROSITE" id="PS00915">
    <property type="entry name" value="PI3_4_KINASE_1"/>
    <property type="match status" value="1"/>
</dbReference>
<dbReference type="SMART" id="SM01343">
    <property type="entry name" value="FATC"/>
    <property type="match status" value="1"/>
</dbReference>
<dbReference type="InterPro" id="IPR036738">
    <property type="entry name" value="FRB_sf"/>
</dbReference>
<gene>
    <name evidence="14" type="primary">TOR1_1</name>
    <name evidence="14" type="ORF">GGH94_004234</name>
</gene>
<dbReference type="SUPFAM" id="SSF56112">
    <property type="entry name" value="Protein kinase-like (PK-like)"/>
    <property type="match status" value="1"/>
</dbReference>
<dbReference type="InterPro" id="IPR016024">
    <property type="entry name" value="ARM-type_fold"/>
</dbReference>
<keyword evidence="5 9" id="KW-0418">Kinase</keyword>
<name>A0A9W8M2D9_9FUNG</name>
<dbReference type="InterPro" id="IPR003151">
    <property type="entry name" value="PIK-rel_kinase_FAT"/>
</dbReference>
<reference evidence="14" key="1">
    <citation type="submission" date="2022-07" db="EMBL/GenBank/DDBJ databases">
        <title>Phylogenomic reconstructions and comparative analyses of Kickxellomycotina fungi.</title>
        <authorList>
            <person name="Reynolds N.K."/>
            <person name="Stajich J.E."/>
            <person name="Barry K."/>
            <person name="Grigoriev I.V."/>
            <person name="Crous P."/>
            <person name="Smith M.E."/>
        </authorList>
    </citation>
    <scope>NUCLEOTIDE SEQUENCE</scope>
    <source>
        <strain evidence="14">RSA 476</strain>
    </source>
</reference>
<dbReference type="Pfam" id="PF11865">
    <property type="entry name" value="mTOR_dom"/>
    <property type="match status" value="1"/>
</dbReference>
<comment type="catalytic activity">
    <reaction evidence="8">
        <text>L-seryl-[protein] + ATP = O-phospho-L-seryl-[protein] + ADP + H(+)</text>
        <dbReference type="Rhea" id="RHEA:17989"/>
        <dbReference type="Rhea" id="RHEA-COMP:9863"/>
        <dbReference type="Rhea" id="RHEA-COMP:11604"/>
        <dbReference type="ChEBI" id="CHEBI:15378"/>
        <dbReference type="ChEBI" id="CHEBI:29999"/>
        <dbReference type="ChEBI" id="CHEBI:30616"/>
        <dbReference type="ChEBI" id="CHEBI:83421"/>
        <dbReference type="ChEBI" id="CHEBI:456216"/>
        <dbReference type="EC" id="2.7.11.1"/>
    </reaction>
</comment>
<dbReference type="GO" id="GO:0031929">
    <property type="term" value="P:TOR signaling"/>
    <property type="evidence" value="ECO:0007669"/>
    <property type="project" value="TreeGrafter"/>
</dbReference>
<dbReference type="PANTHER" id="PTHR11139:SF9">
    <property type="entry name" value="SERINE_THREONINE-PROTEIN KINASE MTOR"/>
    <property type="match status" value="1"/>
</dbReference>
<dbReference type="Pfam" id="PF23593">
    <property type="entry name" value="HEAT_ATR"/>
    <property type="match status" value="1"/>
</dbReference>
<dbReference type="Gene3D" id="1.10.1070.11">
    <property type="entry name" value="Phosphatidylinositol 3-/4-kinase, catalytic domain"/>
    <property type="match status" value="1"/>
</dbReference>
<keyword evidence="6 9" id="KW-0067">ATP-binding</keyword>
<dbReference type="GO" id="GO:0044877">
    <property type="term" value="F:protein-containing complex binding"/>
    <property type="evidence" value="ECO:0007669"/>
    <property type="project" value="InterPro"/>
</dbReference>
<dbReference type="InterPro" id="IPR024585">
    <property type="entry name" value="mTOR_dom"/>
</dbReference>
<comment type="catalytic activity">
    <reaction evidence="7 9">
        <text>L-threonyl-[protein] + ATP = O-phospho-L-threonyl-[protein] + ADP + H(+)</text>
        <dbReference type="Rhea" id="RHEA:46608"/>
        <dbReference type="Rhea" id="RHEA-COMP:11060"/>
        <dbReference type="Rhea" id="RHEA-COMP:11605"/>
        <dbReference type="ChEBI" id="CHEBI:15378"/>
        <dbReference type="ChEBI" id="CHEBI:30013"/>
        <dbReference type="ChEBI" id="CHEBI:30616"/>
        <dbReference type="ChEBI" id="CHEBI:61977"/>
        <dbReference type="ChEBI" id="CHEBI:456216"/>
        <dbReference type="EC" id="2.7.11.1"/>
    </reaction>
</comment>
<dbReference type="InterPro" id="IPR026683">
    <property type="entry name" value="TOR_cat"/>
</dbReference>
<feature type="domain" description="FAT" evidence="12">
    <location>
        <begin position="1321"/>
        <end position="2040"/>
    </location>
</feature>
<dbReference type="GO" id="GO:0004674">
    <property type="term" value="F:protein serine/threonine kinase activity"/>
    <property type="evidence" value="ECO:0007669"/>
    <property type="project" value="UniProtKB-KW"/>
</dbReference>
<comment type="similarity">
    <text evidence="1 9">Belongs to the PI3/PI4-kinase family.</text>
</comment>
<feature type="compositionally biased region" description="Basic residues" evidence="10">
    <location>
        <begin position="841"/>
        <end position="851"/>
    </location>
</feature>
<dbReference type="Pfam" id="PF02260">
    <property type="entry name" value="FATC"/>
    <property type="match status" value="1"/>
</dbReference>
<dbReference type="InterPro" id="IPR003152">
    <property type="entry name" value="FATC_dom"/>
</dbReference>
<dbReference type="Gene3D" id="1.20.120.150">
    <property type="entry name" value="FKBP12-rapamycin binding domain"/>
    <property type="match status" value="1"/>
</dbReference>
<dbReference type="EMBL" id="JANBUY010000165">
    <property type="protein sequence ID" value="KAJ2862505.1"/>
    <property type="molecule type" value="Genomic_DNA"/>
</dbReference>
<dbReference type="Pfam" id="PF02259">
    <property type="entry name" value="FAT"/>
    <property type="match status" value="3"/>
</dbReference>
<dbReference type="InterPro" id="IPR036940">
    <property type="entry name" value="PI3/4_kinase_cat_sf"/>
</dbReference>
<evidence type="ECO:0000256" key="9">
    <source>
        <dbReference type="RuleBase" id="RU364109"/>
    </source>
</evidence>
<keyword evidence="4 9" id="KW-0547">Nucleotide-binding</keyword>
<dbReference type="PROSITE" id="PS00916">
    <property type="entry name" value="PI3_4_KINASE_2"/>
    <property type="match status" value="1"/>
</dbReference>
<dbReference type="InterPro" id="IPR057564">
    <property type="entry name" value="HEAT_ATR"/>
</dbReference>
<evidence type="ECO:0000256" key="10">
    <source>
        <dbReference type="SAM" id="MobiDB-lite"/>
    </source>
</evidence>
<dbReference type="PANTHER" id="PTHR11139">
    <property type="entry name" value="ATAXIA TELANGIECTASIA MUTATED ATM -RELATED"/>
    <property type="match status" value="1"/>
</dbReference>
<evidence type="ECO:0000313" key="14">
    <source>
        <dbReference type="EMBL" id="KAJ2862505.1"/>
    </source>
</evidence>
<dbReference type="CDD" id="cd05169">
    <property type="entry name" value="PIKKc_TOR"/>
    <property type="match status" value="1"/>
</dbReference>
<accession>A0A9W8M2D9</accession>
<feature type="region of interest" description="Disordered" evidence="10">
    <location>
        <begin position="822"/>
        <end position="852"/>
    </location>
</feature>
<dbReference type="PROSITE" id="PS51189">
    <property type="entry name" value="FAT"/>
    <property type="match status" value="1"/>
</dbReference>
<dbReference type="Pfam" id="PF08771">
    <property type="entry name" value="FRB_dom"/>
    <property type="match status" value="1"/>
</dbReference>
<organism evidence="14 15">
    <name type="scientific">Coemansia aciculifera</name>
    <dbReference type="NCBI Taxonomy" id="417176"/>
    <lineage>
        <taxon>Eukaryota</taxon>
        <taxon>Fungi</taxon>
        <taxon>Fungi incertae sedis</taxon>
        <taxon>Zoopagomycota</taxon>
        <taxon>Kickxellomycotina</taxon>
        <taxon>Kickxellomycetes</taxon>
        <taxon>Kickxellales</taxon>
        <taxon>Kickxellaceae</taxon>
        <taxon>Coemansia</taxon>
    </lineage>
</organism>
<dbReference type="PROSITE" id="PS50290">
    <property type="entry name" value="PI3_4_KINASE_3"/>
    <property type="match status" value="1"/>
</dbReference>
<evidence type="ECO:0000256" key="1">
    <source>
        <dbReference type="ARBA" id="ARBA00011031"/>
    </source>
</evidence>
<dbReference type="SMART" id="SM01345">
    <property type="entry name" value="Rapamycin_bind"/>
    <property type="match status" value="1"/>
</dbReference>
<sequence>MSTKSLPDIQTRLRSEDPAVRASAGAQLCSQIIDAVANNSQGLRNSVYNEIHARLAENMTSNSVQDWLESTAILSSLVDIDMLDDTQQIRIVTQLKLLMGRPNLAVGREAASIFVRLVGKKWPIVLNSMDTNINLSLDWLGNLDSKTRRMTAMFIVEELKRNAPTLLYSHLPRVISLLCLSLVDREIELRLAAASALGECLLLVFQQDQPIQEESLSVLFETQQRGYRLASVEGLHATLLISHELVLHGCAYMQARFAQTCELALGLMRHHNPTIRTAAISLLPKLAICNPQAFAQPVIDGEAVIARTCNYLVRLAATGEHDRPIALLSLGSIALACEANFMPYLEPTTRAIRDILVQRVLAGDSTVSSDEDGTVRAILQTIAWLATALGPALVQYMSGILDLMFTTGLSVVLCQSLKVIQKEIGQLLPAIRGRLLDMVSIILLDAPFRPAHPSLDRLEQSMGTVSLHHGPPTGKHISSNDTTSHVVTAARRTPVTSEVLVLALNTLSSFDFSEENLSEFVRLNILQYLVHADAAVRKETIYAVSKIVHSDPVYATPVGAGAEVISQAVLSFITAAVADRDTDVRLTAIMVLNCNSLFDFHMGKAQNIQKLSLLLNDEIFDIRVNALAVAGRLAKKNPACLLPTLRRMVTQLLTEFELSHGGSEREECIQLLIALAQAAEHWVRPFVDSILHVITPHINDSSPPLASKLFDIVAALARAGGSDLAPYHERLLNSITLALSDQSSAPKRMSALYALQDCISYSGLSIDPQTKYQPLFMSLAKMIKSEPVDKLIDITRVIGSIGAVDRRRYKISMTNVTSAGGAVTPVSSGDDSAKSPEVRKKDGRRSKKARRYGGPAPNVMTIFNGDKPQENMVAGVPVRTYGLQFIDDDYHIEVSVVALLRIFDDTVDSNFHHMAAEALVQIFGHLPGDHAMYLDRILPAMLRAMENAPPGNSDGFINALRQLVGIARQLAIPYAHSLLSLIGTEFPTDENRQLALIGLIEDVTCSLSGNLGEHISSVTLFLVSVIEKDETTMRKPTINALHALQVISPSLETFLFLVVPRLLSLLNPAATLSSVVEPALECISSIVATVNSNSFALRIVHKLDYLLQCQLPQQLQTAIVNVLCALMEQLQGEFVLFMPTVSATMTKFGIANHERYEQYSALLYANMLIPKDTSRTMPLSRRESMQIESDVNHGSSGMQKLEINEDMLRQSWDVPQRMLKDDWNDWIYKFSTELIRQSPSPALRACLGLALKYPALSSELFNAAFISCWNEISAEHRQDIANMFQEIAQLPEMSADILKSMLRLADLMERNQQPPFVSSKLLGEYADRCYSLAKELRYREAEWVDNKDYDTIEKLIVLNQNLDLNDSAIGMLSYVRKEQPHIYNSDQWRLRLQQWDETLGVHESVRVGDSPSYLSMSDKIRRMFESSDWDALIPIYKHIWEGDDRQMQEASAHVGMCFTWAMGDLELTENFMNRLPEDCKDKHLFTALLHAHRDQFSEATKFIQLAREEMQSSLISHISEPYSRGYQQVFRCQMLTELEEAIAFRTTANDERRAVIAKTWKQRFLSGKRDVGMWLKLMRLHSIAIRPIHDSDTWIKFINTSRSSGQLTVARNAIFQLLQDEANYFQEVVTGDPNAVSPLVLSQAKNYTYLKAVAIEQQEQQAPMDVVPTIFGSGSMAESLSTSVAWESRLYRNDKYGKPDALNGVSLDNAICLTVQPALVYMYVKFKWSMNEYRDAFEMMELFVKTYSERIGFDKENPTSYVNGPEAIRFSSSSEGSKTAYYLSRLYCKKAEWLIKVQQDAAHLAQKAREKAKWRSSNAACLNHVAYKASSPRRRGRRAAAARVNTIFANRRAQSTVSGSPSIASSDSDDQMNTDIEFLSKKQGNRISESILESYRAATILDNKWYKAWHSLALQHYFETKKYEKHSRVTSDIIEKYVVPAIHGFSRAIQLFKEDTTLQDTLRLLTVWFNYSQHDSVVQAVIEGIKFIPLPTWLQVIPQILARIHIKSEGTSRLIKQLLAELGKVHPHAILFSLYVAQRSDNLDRSKAAGEVLADLYILYPKLVNETGVVSQDLIRMSMLPCEMWHETLSDLEACLYLPTNLEEVIKTLRVLHSQLRNAQTLPELRFVHRFGKELAAAEVYLEKYITSAPMFRDESLLYTAWNLHYGPVFARNKSDSFTEQRMGLKAKTLLLEECTLTLMRCNNMSLAVPGTYDPASEIVLIGSFHREAAIRKTKKRPRHIRIKGSDGHDYPFILKGNEDMRQDERAMQLFGLIKLLLSRDTETARRSLTIEQFPVIPLSSSCGLAGFYPNCKDLHDIICDYRAANGIEPYYEIELAKLYSKDWELLPFMEKSKLFTMIWNKTSGDDLKCALWYTAPSAEEWLIRRTNYTRSTAVMSMAGYILGLGDRHLANMMMHVRTGKLVHIDFGDCFEIAAQREKYPEKIPFRLTRMITNAMELGTIEGTFKFSAHHTMRVLRANQESLMAVLEAFVFDPLVSWYYIQESPKLSEPEVVIASHRRTNSSTVRSTTPIGTPPSYYAMLGQGYMPNTNMKDIMCGSRPDESNRLKARIKDEGADDGSWQFGNPKASKIVSRIRDKLVGADFGPHRHLDVAEQVKKLVEQATARENLVGLYVGWMPLW</sequence>
<dbReference type="InterPro" id="IPR009076">
    <property type="entry name" value="FRB_dom"/>
</dbReference>
<evidence type="ECO:0000259" key="13">
    <source>
        <dbReference type="PROSITE" id="PS51190"/>
    </source>
</evidence>
<dbReference type="InterPro" id="IPR011009">
    <property type="entry name" value="Kinase-like_dom_sf"/>
</dbReference>
<dbReference type="InterPro" id="IPR050517">
    <property type="entry name" value="DDR_Repair_Kinase"/>
</dbReference>
<evidence type="ECO:0000259" key="11">
    <source>
        <dbReference type="PROSITE" id="PS50290"/>
    </source>
</evidence>
<dbReference type="GO" id="GO:0031932">
    <property type="term" value="C:TORC2 complex"/>
    <property type="evidence" value="ECO:0007669"/>
    <property type="project" value="TreeGrafter"/>
</dbReference>
<dbReference type="GO" id="GO:0005524">
    <property type="term" value="F:ATP binding"/>
    <property type="evidence" value="ECO:0007669"/>
    <property type="project" value="UniProtKB-KW"/>
</dbReference>
<feature type="domain" description="FATC" evidence="13">
    <location>
        <begin position="2607"/>
        <end position="2639"/>
    </location>
</feature>
<keyword evidence="9" id="KW-0723">Serine/threonine-protein kinase</keyword>
<evidence type="ECO:0000256" key="5">
    <source>
        <dbReference type="ARBA" id="ARBA00022777"/>
    </source>
</evidence>
<dbReference type="SUPFAM" id="SSF47212">
    <property type="entry name" value="FKBP12-rapamycin-binding domain of FKBP-rapamycin-associated protein (FRAP)"/>
    <property type="match status" value="1"/>
</dbReference>
<dbReference type="GO" id="GO:0016242">
    <property type="term" value="P:negative regulation of macroautophagy"/>
    <property type="evidence" value="ECO:0007669"/>
    <property type="project" value="TreeGrafter"/>
</dbReference>
<evidence type="ECO:0000256" key="3">
    <source>
        <dbReference type="ARBA" id="ARBA00022737"/>
    </source>
</evidence>
<dbReference type="GO" id="GO:0031931">
    <property type="term" value="C:TORC1 complex"/>
    <property type="evidence" value="ECO:0007669"/>
    <property type="project" value="TreeGrafter"/>
</dbReference>
<dbReference type="GO" id="GO:0005737">
    <property type="term" value="C:cytoplasm"/>
    <property type="evidence" value="ECO:0007669"/>
    <property type="project" value="TreeGrafter"/>
</dbReference>
<keyword evidence="3" id="KW-0677">Repeat</keyword>
<comment type="caution">
    <text evidence="14">The sequence shown here is derived from an EMBL/GenBank/DDBJ whole genome shotgun (WGS) entry which is preliminary data.</text>
</comment>
<dbReference type="InterPro" id="IPR018936">
    <property type="entry name" value="PI3/4_kinase_CS"/>
</dbReference>
<dbReference type="InterPro" id="IPR000403">
    <property type="entry name" value="PI3/4_kinase_cat_dom"/>
</dbReference>
<dbReference type="InterPro" id="IPR011989">
    <property type="entry name" value="ARM-like"/>
</dbReference>
<keyword evidence="15" id="KW-1185">Reference proteome</keyword>
<dbReference type="GO" id="GO:0005634">
    <property type="term" value="C:nucleus"/>
    <property type="evidence" value="ECO:0007669"/>
    <property type="project" value="TreeGrafter"/>
</dbReference>
<evidence type="ECO:0000256" key="2">
    <source>
        <dbReference type="ARBA" id="ARBA00022679"/>
    </source>
</evidence>
<dbReference type="Gene3D" id="3.30.1010.10">
    <property type="entry name" value="Phosphatidylinositol 3-kinase Catalytic Subunit, Chain A, domain 4"/>
    <property type="match status" value="1"/>
</dbReference>
<protein>
    <recommendedName>
        <fullName evidence="9">Serine/threonine-protein kinase TOR</fullName>
        <ecNumber evidence="9">2.7.11.1</ecNumber>
    </recommendedName>
</protein>
<dbReference type="SUPFAM" id="SSF48371">
    <property type="entry name" value="ARM repeat"/>
    <property type="match status" value="2"/>
</dbReference>